<comment type="similarity">
    <text evidence="1">Belongs to the AB hydrolase superfamily. AB hydrolase 2 family.</text>
</comment>
<dbReference type="Pfam" id="PF02230">
    <property type="entry name" value="Abhydrolase_2"/>
    <property type="match status" value="1"/>
</dbReference>
<evidence type="ECO:0000313" key="3">
    <source>
        <dbReference type="EMBL" id="PPK32721.1"/>
    </source>
</evidence>
<dbReference type="InterPro" id="IPR050565">
    <property type="entry name" value="LYPA1-2/EST-like"/>
</dbReference>
<keyword evidence="2" id="KW-0378">Hydrolase</keyword>
<dbReference type="OrthoDB" id="9801763at2"/>
<dbReference type="AlphaFoldDB" id="A0A2S6F5P6"/>
<dbReference type="Gene3D" id="3.40.50.1820">
    <property type="entry name" value="alpha/beta hydrolase"/>
    <property type="match status" value="1"/>
</dbReference>
<dbReference type="SUPFAM" id="SSF53474">
    <property type="entry name" value="alpha/beta-Hydrolases"/>
    <property type="match status" value="1"/>
</dbReference>
<evidence type="ECO:0000313" key="4">
    <source>
        <dbReference type="Proteomes" id="UP000239239"/>
    </source>
</evidence>
<proteinExistence type="inferred from homology"/>
<dbReference type="Proteomes" id="UP000239239">
    <property type="component" value="Unassembled WGS sequence"/>
</dbReference>
<reference evidence="3 4" key="1">
    <citation type="submission" date="2018-02" db="EMBL/GenBank/DDBJ databases">
        <title>Draft genome sequences of four Legionella pneumophila clinical strains isolated in Ontario.</title>
        <authorList>
            <person name="Fortuna A."/>
            <person name="Ramnarine R."/>
            <person name="Li A."/>
            <person name="Frantz C."/>
            <person name="Mallo G."/>
        </authorList>
    </citation>
    <scope>NUCLEOTIDE SEQUENCE [LARGE SCALE GENOMIC DNA]</scope>
    <source>
        <strain evidence="3 4">LG61</strain>
    </source>
</reference>
<accession>A0A2S6F5P6</accession>
<dbReference type="InterPro" id="IPR029058">
    <property type="entry name" value="AB_hydrolase_fold"/>
</dbReference>
<dbReference type="EMBL" id="PQWY01000004">
    <property type="protein sequence ID" value="PPK32721.1"/>
    <property type="molecule type" value="Genomic_DNA"/>
</dbReference>
<evidence type="ECO:0000256" key="2">
    <source>
        <dbReference type="ARBA" id="ARBA00022801"/>
    </source>
</evidence>
<dbReference type="PANTHER" id="PTHR10655">
    <property type="entry name" value="LYSOPHOSPHOLIPASE-RELATED"/>
    <property type="match status" value="1"/>
</dbReference>
<name>A0A2S6F5P6_LEGPN</name>
<dbReference type="InterPro" id="IPR003140">
    <property type="entry name" value="PLipase/COase/thioEstase"/>
</dbReference>
<gene>
    <name evidence="3" type="ORF">C3928_02500</name>
</gene>
<sequence>MFFCGEFVLSVYMKEPLEKAQACVIWMHGLGADASDMMGLADQLMIEDVVLRHVFLDAPRRPVTLNGGMVMPAWYDIYGLDLVDEEDKAGIEESESLICKVIDAQYNCGFRPHQIFLAGFSQGGAMALHTALHITDRLGGVIALSAYLPLVKHNKPQLDKNTPIFMGSGQFDPLVLPKWTQQSKDWLLAQGYNEVSFHQYPMEHSICFEEIKDLSFWLNKQVQGVLQ</sequence>
<evidence type="ECO:0000256" key="1">
    <source>
        <dbReference type="ARBA" id="ARBA00006499"/>
    </source>
</evidence>
<protein>
    <submittedName>
        <fullName evidence="3">Carboxylesterase</fullName>
    </submittedName>
</protein>
<dbReference type="GO" id="GO:0016787">
    <property type="term" value="F:hydrolase activity"/>
    <property type="evidence" value="ECO:0007669"/>
    <property type="project" value="UniProtKB-KW"/>
</dbReference>
<organism evidence="3 4">
    <name type="scientific">Legionella pneumophila</name>
    <dbReference type="NCBI Taxonomy" id="446"/>
    <lineage>
        <taxon>Bacteria</taxon>
        <taxon>Pseudomonadati</taxon>
        <taxon>Pseudomonadota</taxon>
        <taxon>Gammaproteobacteria</taxon>
        <taxon>Legionellales</taxon>
        <taxon>Legionellaceae</taxon>
        <taxon>Legionella</taxon>
    </lineage>
</organism>
<dbReference type="PANTHER" id="PTHR10655:SF17">
    <property type="entry name" value="LYSOPHOSPHOLIPASE-LIKE PROTEIN 1"/>
    <property type="match status" value="1"/>
</dbReference>
<comment type="caution">
    <text evidence="3">The sequence shown here is derived from an EMBL/GenBank/DDBJ whole genome shotgun (WGS) entry which is preliminary data.</text>
</comment>